<feature type="domain" description="TRNA-binding" evidence="17">
    <location>
        <begin position="40"/>
        <end position="163"/>
    </location>
</feature>
<dbReference type="GO" id="GO:0000049">
    <property type="term" value="F:tRNA binding"/>
    <property type="evidence" value="ECO:0007669"/>
    <property type="project" value="UniProtKB-UniRule"/>
</dbReference>
<protein>
    <recommendedName>
        <fullName evidence="15">Phenylalanine--tRNA ligase beta subunit</fullName>
        <ecNumber evidence="15">6.1.1.20</ecNumber>
    </recommendedName>
    <alternativeName>
        <fullName evidence="15">Phenylalanyl-tRNA synthetase beta subunit</fullName>
        <shortName evidence="15">PheRS</shortName>
    </alternativeName>
</protein>
<dbReference type="PROSITE" id="PS50886">
    <property type="entry name" value="TRBD"/>
    <property type="match status" value="1"/>
</dbReference>
<keyword evidence="4 15" id="KW-0963">Cytoplasm</keyword>
<proteinExistence type="inferred from homology"/>
<dbReference type="PANTHER" id="PTHR10947">
    <property type="entry name" value="PHENYLALANYL-TRNA SYNTHETASE BETA CHAIN AND LEUCINE-RICH REPEAT-CONTAINING PROTEIN 47"/>
    <property type="match status" value="1"/>
</dbReference>
<dbReference type="SUPFAM" id="SSF46955">
    <property type="entry name" value="Putative DNA-binding domain"/>
    <property type="match status" value="1"/>
</dbReference>
<keyword evidence="9 15" id="KW-0067">ATP-binding</keyword>
<keyword evidence="12 15" id="KW-0648">Protein biosynthesis</keyword>
<evidence type="ECO:0000256" key="9">
    <source>
        <dbReference type="ARBA" id="ARBA00022840"/>
    </source>
</evidence>
<dbReference type="FunFam" id="3.30.70.380:FF:000001">
    <property type="entry name" value="Phenylalanine--tRNA ligase beta subunit"/>
    <property type="match status" value="1"/>
</dbReference>
<keyword evidence="11 16" id="KW-0694">RNA-binding</keyword>
<dbReference type="SMART" id="SM00896">
    <property type="entry name" value="FDX-ACB"/>
    <property type="match status" value="1"/>
</dbReference>
<dbReference type="SUPFAM" id="SSF56037">
    <property type="entry name" value="PheT/TilS domain"/>
    <property type="match status" value="1"/>
</dbReference>
<dbReference type="InterPro" id="IPR036690">
    <property type="entry name" value="Fdx_antiC-bd_sf"/>
</dbReference>
<keyword evidence="10 15" id="KW-0460">Magnesium</keyword>
<dbReference type="InterPro" id="IPR020825">
    <property type="entry name" value="Phe-tRNA_synthase-like_B3/B4"/>
</dbReference>
<dbReference type="InterPro" id="IPR002547">
    <property type="entry name" value="tRNA-bd_dom"/>
</dbReference>
<dbReference type="Gene3D" id="3.50.40.10">
    <property type="entry name" value="Phenylalanyl-trna Synthetase, Chain B, domain 3"/>
    <property type="match status" value="1"/>
</dbReference>
<dbReference type="SUPFAM" id="SSF55681">
    <property type="entry name" value="Class II aaRS and biotin synthetases"/>
    <property type="match status" value="1"/>
</dbReference>
<comment type="similarity">
    <text evidence="2 15">Belongs to the phenylalanyl-tRNA synthetase beta subunit family. Type 1 subfamily.</text>
</comment>
<evidence type="ECO:0000256" key="11">
    <source>
        <dbReference type="ARBA" id="ARBA00022884"/>
    </source>
</evidence>
<dbReference type="SMART" id="SM00873">
    <property type="entry name" value="B3_4"/>
    <property type="match status" value="1"/>
</dbReference>
<dbReference type="GO" id="GO:0016740">
    <property type="term" value="F:transferase activity"/>
    <property type="evidence" value="ECO:0007669"/>
    <property type="project" value="UniProtKB-ARBA"/>
</dbReference>
<evidence type="ECO:0000313" key="20">
    <source>
        <dbReference type="EMBL" id="MTD60444.1"/>
    </source>
</evidence>
<dbReference type="SUPFAM" id="SSF54991">
    <property type="entry name" value="Anticodon-binding domain of PheRS"/>
    <property type="match status" value="1"/>
</dbReference>
<dbReference type="InterPro" id="IPR005147">
    <property type="entry name" value="tRNA_synthase_B5-dom"/>
</dbReference>
<keyword evidence="13 15" id="KW-0030">Aminoacyl-tRNA synthetase</keyword>
<accession>A0A844GK65</accession>
<dbReference type="Pfam" id="PF03483">
    <property type="entry name" value="B3_4"/>
    <property type="match status" value="1"/>
</dbReference>
<comment type="catalytic activity">
    <reaction evidence="14 15">
        <text>tRNA(Phe) + L-phenylalanine + ATP = L-phenylalanyl-tRNA(Phe) + AMP + diphosphate + H(+)</text>
        <dbReference type="Rhea" id="RHEA:19413"/>
        <dbReference type="Rhea" id="RHEA-COMP:9668"/>
        <dbReference type="Rhea" id="RHEA-COMP:9699"/>
        <dbReference type="ChEBI" id="CHEBI:15378"/>
        <dbReference type="ChEBI" id="CHEBI:30616"/>
        <dbReference type="ChEBI" id="CHEBI:33019"/>
        <dbReference type="ChEBI" id="CHEBI:58095"/>
        <dbReference type="ChEBI" id="CHEBI:78442"/>
        <dbReference type="ChEBI" id="CHEBI:78531"/>
        <dbReference type="ChEBI" id="CHEBI:456215"/>
        <dbReference type="EC" id="6.1.1.20"/>
    </reaction>
</comment>
<evidence type="ECO:0000259" key="17">
    <source>
        <dbReference type="PROSITE" id="PS50886"/>
    </source>
</evidence>
<dbReference type="GO" id="GO:0005524">
    <property type="term" value="F:ATP binding"/>
    <property type="evidence" value="ECO:0007669"/>
    <property type="project" value="UniProtKB-UniRule"/>
</dbReference>
<comment type="subcellular location">
    <subcellularLocation>
        <location evidence="1 15">Cytoplasm</location>
    </subcellularLocation>
</comment>
<dbReference type="RefSeq" id="WP_154779782.1">
    <property type="nucleotide sequence ID" value="NZ_WMBC01000002.1"/>
</dbReference>
<evidence type="ECO:0000256" key="5">
    <source>
        <dbReference type="ARBA" id="ARBA00022555"/>
    </source>
</evidence>
<dbReference type="SUPFAM" id="SSF50249">
    <property type="entry name" value="Nucleic acid-binding proteins"/>
    <property type="match status" value="1"/>
</dbReference>
<dbReference type="Proteomes" id="UP000437824">
    <property type="component" value="Unassembled WGS sequence"/>
</dbReference>
<comment type="subunit">
    <text evidence="3 15">Tetramer of two alpha and two beta subunits.</text>
</comment>
<evidence type="ECO:0000256" key="1">
    <source>
        <dbReference type="ARBA" id="ARBA00004496"/>
    </source>
</evidence>
<dbReference type="InterPro" id="IPR012340">
    <property type="entry name" value="NA-bd_OB-fold"/>
</dbReference>
<evidence type="ECO:0000259" key="19">
    <source>
        <dbReference type="PROSITE" id="PS51483"/>
    </source>
</evidence>
<dbReference type="PROSITE" id="PS51483">
    <property type="entry name" value="B5"/>
    <property type="match status" value="1"/>
</dbReference>
<dbReference type="FunFam" id="3.50.40.10:FF:000001">
    <property type="entry name" value="Phenylalanine--tRNA ligase beta subunit"/>
    <property type="match status" value="1"/>
</dbReference>
<comment type="cofactor">
    <cofactor evidence="15">
        <name>Mg(2+)</name>
        <dbReference type="ChEBI" id="CHEBI:18420"/>
    </cofactor>
    <text evidence="15">Binds 2 magnesium ions per tetramer.</text>
</comment>
<evidence type="ECO:0000256" key="14">
    <source>
        <dbReference type="ARBA" id="ARBA00049255"/>
    </source>
</evidence>
<keyword evidence="8 15" id="KW-0547">Nucleotide-binding</keyword>
<dbReference type="GO" id="GO:0009328">
    <property type="term" value="C:phenylalanine-tRNA ligase complex"/>
    <property type="evidence" value="ECO:0007669"/>
    <property type="project" value="TreeGrafter"/>
</dbReference>
<evidence type="ECO:0000259" key="18">
    <source>
        <dbReference type="PROSITE" id="PS51447"/>
    </source>
</evidence>
<evidence type="ECO:0000256" key="8">
    <source>
        <dbReference type="ARBA" id="ARBA00022741"/>
    </source>
</evidence>
<dbReference type="Gene3D" id="3.30.70.380">
    <property type="entry name" value="Ferrodoxin-fold anticodon-binding domain"/>
    <property type="match status" value="1"/>
</dbReference>
<feature type="domain" description="FDX-ACB" evidence="18">
    <location>
        <begin position="712"/>
        <end position="804"/>
    </location>
</feature>
<evidence type="ECO:0000256" key="7">
    <source>
        <dbReference type="ARBA" id="ARBA00022723"/>
    </source>
</evidence>
<dbReference type="NCBIfam" id="TIGR00472">
    <property type="entry name" value="pheT_bact"/>
    <property type="match status" value="1"/>
</dbReference>
<dbReference type="Gene3D" id="2.40.50.140">
    <property type="entry name" value="Nucleic acid-binding proteins"/>
    <property type="match status" value="1"/>
</dbReference>
<dbReference type="PANTHER" id="PTHR10947:SF0">
    <property type="entry name" value="PHENYLALANINE--TRNA LIGASE BETA SUBUNIT"/>
    <property type="match status" value="1"/>
</dbReference>
<dbReference type="InterPro" id="IPR004532">
    <property type="entry name" value="Phe-tRNA-ligase_IIc_bsu_bact"/>
</dbReference>
<dbReference type="HAMAP" id="MF_00283">
    <property type="entry name" value="Phe_tRNA_synth_beta1"/>
    <property type="match status" value="1"/>
</dbReference>
<dbReference type="Pfam" id="PF01588">
    <property type="entry name" value="tRNA_bind"/>
    <property type="match status" value="1"/>
</dbReference>
<evidence type="ECO:0000256" key="6">
    <source>
        <dbReference type="ARBA" id="ARBA00022598"/>
    </source>
</evidence>
<dbReference type="InterPro" id="IPR009061">
    <property type="entry name" value="DNA-bd_dom_put_sf"/>
</dbReference>
<organism evidence="20 21">
    <name type="scientific">Blautia luti DSM 14534 = JCM 17040</name>
    <dbReference type="NCBI Taxonomy" id="649762"/>
    <lineage>
        <taxon>Bacteria</taxon>
        <taxon>Bacillati</taxon>
        <taxon>Bacillota</taxon>
        <taxon>Clostridia</taxon>
        <taxon>Lachnospirales</taxon>
        <taxon>Lachnospiraceae</taxon>
        <taxon>Blautia</taxon>
    </lineage>
</organism>
<evidence type="ECO:0000256" key="2">
    <source>
        <dbReference type="ARBA" id="ARBA00008653"/>
    </source>
</evidence>
<evidence type="ECO:0000256" key="16">
    <source>
        <dbReference type="PROSITE-ProRule" id="PRU00209"/>
    </source>
</evidence>
<feature type="binding site" evidence="15">
    <location>
        <position position="477"/>
    </location>
    <ligand>
        <name>Mg(2+)</name>
        <dbReference type="ChEBI" id="CHEBI:18420"/>
        <note>shared with alpha subunit</note>
    </ligand>
</feature>
<dbReference type="EMBL" id="WMBC01000002">
    <property type="protein sequence ID" value="MTD60444.1"/>
    <property type="molecule type" value="Genomic_DNA"/>
</dbReference>
<dbReference type="CDD" id="cd02796">
    <property type="entry name" value="tRNA_bind_bactPheRS"/>
    <property type="match status" value="1"/>
</dbReference>
<dbReference type="Pfam" id="PF17759">
    <property type="entry name" value="tRNA_synthFbeta"/>
    <property type="match status" value="1"/>
</dbReference>
<dbReference type="GO" id="GO:0006432">
    <property type="term" value="P:phenylalanyl-tRNA aminoacylation"/>
    <property type="evidence" value="ECO:0007669"/>
    <property type="project" value="UniProtKB-UniRule"/>
</dbReference>
<dbReference type="Gene3D" id="3.30.56.10">
    <property type="match status" value="2"/>
</dbReference>
<keyword evidence="7 15" id="KW-0479">Metal-binding</keyword>
<name>A0A844GK65_9FIRM</name>
<dbReference type="PROSITE" id="PS51447">
    <property type="entry name" value="FDX_ACB"/>
    <property type="match status" value="1"/>
</dbReference>
<dbReference type="InterPro" id="IPR045060">
    <property type="entry name" value="Phe-tRNA-ligase_IIc_bsu"/>
</dbReference>
<evidence type="ECO:0000256" key="12">
    <source>
        <dbReference type="ARBA" id="ARBA00022917"/>
    </source>
</evidence>
<dbReference type="InterPro" id="IPR005146">
    <property type="entry name" value="B3/B4_tRNA-bd"/>
</dbReference>
<evidence type="ECO:0000256" key="4">
    <source>
        <dbReference type="ARBA" id="ARBA00022490"/>
    </source>
</evidence>
<comment type="caution">
    <text evidence="20">The sequence shown here is derived from an EMBL/GenBank/DDBJ whole genome shotgun (WGS) entry which is preliminary data.</text>
</comment>
<dbReference type="GO" id="GO:0004826">
    <property type="term" value="F:phenylalanine-tRNA ligase activity"/>
    <property type="evidence" value="ECO:0007669"/>
    <property type="project" value="UniProtKB-UniRule"/>
</dbReference>
<reference evidence="20 21" key="1">
    <citation type="submission" date="2019-11" db="EMBL/GenBank/DDBJ databases">
        <title>Draft genome sequence of Blautia luti DSM 14534T, isolated from human stool.</title>
        <authorList>
            <person name="Ortiz R."/>
            <person name="Melis-Arcos F."/>
            <person name="Covarrubias P."/>
            <person name="Cardenas J.P."/>
            <person name="Perez-Donoso J."/>
            <person name="Almonacid D."/>
        </authorList>
    </citation>
    <scope>NUCLEOTIDE SEQUENCE [LARGE SCALE GENOMIC DNA]</scope>
    <source>
        <strain evidence="20 21">DSM 14534</strain>
    </source>
</reference>
<keyword evidence="6 15" id="KW-0436">Ligase</keyword>
<evidence type="ECO:0000256" key="10">
    <source>
        <dbReference type="ARBA" id="ARBA00022842"/>
    </source>
</evidence>
<evidence type="ECO:0000256" key="15">
    <source>
        <dbReference type="HAMAP-Rule" id="MF_00283"/>
    </source>
</evidence>
<evidence type="ECO:0000313" key="21">
    <source>
        <dbReference type="Proteomes" id="UP000437824"/>
    </source>
</evidence>
<dbReference type="Gene3D" id="3.30.930.10">
    <property type="entry name" value="Bira Bifunctional Protein, Domain 2"/>
    <property type="match status" value="1"/>
</dbReference>
<dbReference type="InterPro" id="IPR041616">
    <property type="entry name" value="PheRS_beta_core"/>
</dbReference>
<feature type="binding site" evidence="15">
    <location>
        <position position="468"/>
    </location>
    <ligand>
        <name>Mg(2+)</name>
        <dbReference type="ChEBI" id="CHEBI:18420"/>
        <note>shared with alpha subunit</note>
    </ligand>
</feature>
<dbReference type="InterPro" id="IPR005121">
    <property type="entry name" value="Fdx_antiC-bd"/>
</dbReference>
<feature type="binding site" evidence="15">
    <location>
        <position position="474"/>
    </location>
    <ligand>
        <name>Mg(2+)</name>
        <dbReference type="ChEBI" id="CHEBI:18420"/>
        <note>shared with alpha subunit</note>
    </ligand>
</feature>
<gene>
    <name evidence="15" type="primary">pheT</name>
    <name evidence="20" type="ORF">GKZ57_04000</name>
</gene>
<evidence type="ECO:0000256" key="3">
    <source>
        <dbReference type="ARBA" id="ARBA00011209"/>
    </source>
</evidence>
<dbReference type="FunFam" id="2.40.50.140:FF:000045">
    <property type="entry name" value="Phenylalanine--tRNA ligase beta subunit"/>
    <property type="match status" value="1"/>
</dbReference>
<dbReference type="GO" id="GO:0000287">
    <property type="term" value="F:magnesium ion binding"/>
    <property type="evidence" value="ECO:0007669"/>
    <property type="project" value="UniProtKB-UniRule"/>
</dbReference>
<dbReference type="InterPro" id="IPR033714">
    <property type="entry name" value="tRNA_bind_bactPheRS"/>
</dbReference>
<keyword evidence="5 16" id="KW-0820">tRNA-binding</keyword>
<feature type="binding site" evidence="15">
    <location>
        <position position="478"/>
    </location>
    <ligand>
        <name>Mg(2+)</name>
        <dbReference type="ChEBI" id="CHEBI:18420"/>
        <note>shared with alpha subunit</note>
    </ligand>
</feature>
<dbReference type="CDD" id="cd00769">
    <property type="entry name" value="PheRS_beta_core"/>
    <property type="match status" value="1"/>
</dbReference>
<dbReference type="AlphaFoldDB" id="A0A844GK65"/>
<sequence length="805" mass="89123">MNTSLSWIKMYVPDLDVTAQEYTDAMTLTGTKVEGFEKLDADLDKIVIGQIDKIEKHPDADKLIICQVNIGTESVQIVTGAPNVKEGDKVPVVLDGGRVAGGHDGKKTPGGIEIKKGKLRGVESCGMMCSIEELGSTREMYPEAPEYGIYIFPEDAVVGESAIKALGLDDVVFEYEITSNRVDCYGVLGIAREAAATFDKKFCPPVVKCRGNDEKASDYVKVTVEDPQLCPRYCARVVKNVKIGPSPKWMQRCLAANGIRPINNLVDITNYVMEEFGQPMHAYDLDTIAGKEIVVRRAKNDEKFVTLDGQERTMDDQVLMICDGEKAVGIAGIMGGENSMITDNVKTVLFEAACFDGTNIRLSSKRIGLRTDASGKFEKGLDPNNAQAAIDRACQLMEELGAGEVVGGMVDVCSEVREPSRVPFKPEKINALLGTDLTPEEMLAYLAKVELTYDEKTNEIVAPTFRQDIHYVADVAEEVARFFGYDKIPTTLPTGEATTGKLPFKLRIEAVARDIAEYCGFSEGMSYSFESPKVFDKLRLPADSELRQGIVISNPLGEDYSVMRTTTLNGMLSSLATNYNRRNKDVRLYELGNVYRPHSLPLTELPDERMHFTLGMYGNGDFFDMKGVCEEFFEKVGMRDKVDYDPNSGKTYLHPGRQANMIYDGKVVGYLGEVHPLVADTYGIGEKAYVAVIDILTVLEFASFNHKYTGIAKYPAVTRDLSMVVPKTVLAGQIEHVLVQRGGKILESYQLFDIYEGNQIKEGYKSMAYSLVFRHHDKTLEENEITAAMKKILNGLTDLGIELRS</sequence>
<dbReference type="SMART" id="SM00874">
    <property type="entry name" value="B5"/>
    <property type="match status" value="1"/>
</dbReference>
<feature type="domain" description="B5" evidence="19">
    <location>
        <begin position="417"/>
        <end position="490"/>
    </location>
</feature>
<dbReference type="Pfam" id="PF03147">
    <property type="entry name" value="FDX-ACB"/>
    <property type="match status" value="1"/>
</dbReference>
<dbReference type="InterPro" id="IPR045864">
    <property type="entry name" value="aa-tRNA-synth_II/BPL/LPL"/>
</dbReference>
<dbReference type="GO" id="GO:0140096">
    <property type="term" value="F:catalytic activity, acting on a protein"/>
    <property type="evidence" value="ECO:0007669"/>
    <property type="project" value="UniProtKB-ARBA"/>
</dbReference>
<evidence type="ECO:0000256" key="13">
    <source>
        <dbReference type="ARBA" id="ARBA00023146"/>
    </source>
</evidence>
<dbReference type="EC" id="6.1.1.20" evidence="15"/>
<dbReference type="Pfam" id="PF03484">
    <property type="entry name" value="B5"/>
    <property type="match status" value="1"/>
</dbReference>